<name>A0A8T3BQT6_DENNO</name>
<comment type="caution">
    <text evidence="1">The sequence shown here is derived from an EMBL/GenBank/DDBJ whole genome shotgun (WGS) entry which is preliminary data.</text>
</comment>
<evidence type="ECO:0000313" key="2">
    <source>
        <dbReference type="Proteomes" id="UP000829196"/>
    </source>
</evidence>
<evidence type="ECO:0000313" key="1">
    <source>
        <dbReference type="EMBL" id="KAI0518820.1"/>
    </source>
</evidence>
<dbReference type="EMBL" id="JAGYWB010000006">
    <property type="protein sequence ID" value="KAI0518820.1"/>
    <property type="molecule type" value="Genomic_DNA"/>
</dbReference>
<accession>A0A8T3BQT6</accession>
<protein>
    <submittedName>
        <fullName evidence="1">Uncharacterized protein</fullName>
    </submittedName>
</protein>
<keyword evidence="2" id="KW-1185">Reference proteome</keyword>
<organism evidence="1 2">
    <name type="scientific">Dendrobium nobile</name>
    <name type="common">Orchid</name>
    <dbReference type="NCBI Taxonomy" id="94219"/>
    <lineage>
        <taxon>Eukaryota</taxon>
        <taxon>Viridiplantae</taxon>
        <taxon>Streptophyta</taxon>
        <taxon>Embryophyta</taxon>
        <taxon>Tracheophyta</taxon>
        <taxon>Spermatophyta</taxon>
        <taxon>Magnoliopsida</taxon>
        <taxon>Liliopsida</taxon>
        <taxon>Asparagales</taxon>
        <taxon>Orchidaceae</taxon>
        <taxon>Epidendroideae</taxon>
        <taxon>Malaxideae</taxon>
        <taxon>Dendrobiinae</taxon>
        <taxon>Dendrobium</taxon>
    </lineage>
</organism>
<dbReference type="Proteomes" id="UP000829196">
    <property type="component" value="Unassembled WGS sequence"/>
</dbReference>
<sequence>MKFPSKADSEISSHGHLRLQRWASSISSPSDPFHCPDTLHNLPFLEDEVLPKCPDPPSDVGNRILRHNLPFLFQNQHLDAEIQHLDADVLLSSLQNLHYLHIPPSCFQNPHLDAEIQHLDAENQHLDDHSPCLSPLWRMALEVACRRHLQESPPPDSSSPGLGLDFLLRHGRQWSLSLPISLWVLKKDAKKALQRIDAKSVGMAKIEGLIEVSKEVALAMNVNELEKLSENSYRMTKVETFIEKGEAKNKQTVVLEALLKNNVVGTDKFSLCRGATAADRPSEIAGKMEAFSVLRLPASV</sequence>
<reference evidence="1" key="1">
    <citation type="journal article" date="2022" name="Front. Genet.">
        <title>Chromosome-Scale Assembly of the Dendrobium nobile Genome Provides Insights Into the Molecular Mechanism of the Biosynthesis of the Medicinal Active Ingredient of Dendrobium.</title>
        <authorList>
            <person name="Xu Q."/>
            <person name="Niu S.-C."/>
            <person name="Li K.-L."/>
            <person name="Zheng P.-J."/>
            <person name="Zhang X.-J."/>
            <person name="Jia Y."/>
            <person name="Liu Y."/>
            <person name="Niu Y.-X."/>
            <person name="Yu L.-H."/>
            <person name="Chen D.-F."/>
            <person name="Zhang G.-Q."/>
        </authorList>
    </citation>
    <scope>NUCLEOTIDE SEQUENCE</scope>
    <source>
        <tissue evidence="1">Leaf</tissue>
    </source>
</reference>
<dbReference type="AlphaFoldDB" id="A0A8T3BQT6"/>
<proteinExistence type="predicted"/>
<gene>
    <name evidence="1" type="ORF">KFK09_006256</name>
</gene>